<evidence type="ECO:0000313" key="2">
    <source>
        <dbReference type="EMBL" id="BAU01947.1"/>
    </source>
</evidence>
<dbReference type="AlphaFoldDB" id="A0A0S3T9R6"/>
<reference evidence="2 3" key="1">
    <citation type="journal article" date="2015" name="Sci. Rep.">
        <title>The power of single molecule real-time sequencing technology in the de novo assembly of a eukaryotic genome.</title>
        <authorList>
            <person name="Sakai H."/>
            <person name="Naito K."/>
            <person name="Ogiso-Tanaka E."/>
            <person name="Takahashi Y."/>
            <person name="Iseki K."/>
            <person name="Muto C."/>
            <person name="Satou K."/>
            <person name="Teruya K."/>
            <person name="Shiroma A."/>
            <person name="Shimoji M."/>
            <person name="Hirano T."/>
            <person name="Itoh T."/>
            <person name="Kaga A."/>
            <person name="Tomooka N."/>
        </authorList>
    </citation>
    <scope>NUCLEOTIDE SEQUENCE [LARGE SCALE GENOMIC DNA]</scope>
    <source>
        <strain evidence="3">cv. Shumari</strain>
    </source>
</reference>
<evidence type="ECO:0000313" key="3">
    <source>
        <dbReference type="Proteomes" id="UP000291084"/>
    </source>
</evidence>
<feature type="non-terminal residue" evidence="2">
    <location>
        <position position="1"/>
    </location>
</feature>
<proteinExistence type="predicted"/>
<sequence length="94" mass="10810">NFTLWPFEKGVLHYWKKGDIQQIEVQLAGEERVASSIFQLSRSHLESFTRPAWMKATPRPMRGKNAQQHTRQIQQQPPKGEENLNVKGAGFVGH</sequence>
<protein>
    <submittedName>
        <fullName evidence="2">Uncharacterized protein</fullName>
    </submittedName>
</protein>
<feature type="region of interest" description="Disordered" evidence="1">
    <location>
        <begin position="49"/>
        <end position="94"/>
    </location>
</feature>
<dbReference type="EMBL" id="AP015044">
    <property type="protein sequence ID" value="BAU01947.1"/>
    <property type="molecule type" value="Genomic_DNA"/>
</dbReference>
<accession>A0A0S3T9R6</accession>
<gene>
    <name evidence="2" type="primary">Vigan.11G133100</name>
    <name evidence="2" type="ORF">VIGAN_11133100</name>
</gene>
<keyword evidence="3" id="KW-1185">Reference proteome</keyword>
<dbReference type="Proteomes" id="UP000291084">
    <property type="component" value="Chromosome 11"/>
</dbReference>
<name>A0A0S3T9R6_PHAAN</name>
<feature type="compositionally biased region" description="Low complexity" evidence="1">
    <location>
        <begin position="67"/>
        <end position="76"/>
    </location>
</feature>
<evidence type="ECO:0000256" key="1">
    <source>
        <dbReference type="SAM" id="MobiDB-lite"/>
    </source>
</evidence>
<organism evidence="2 3">
    <name type="scientific">Vigna angularis var. angularis</name>
    <dbReference type="NCBI Taxonomy" id="157739"/>
    <lineage>
        <taxon>Eukaryota</taxon>
        <taxon>Viridiplantae</taxon>
        <taxon>Streptophyta</taxon>
        <taxon>Embryophyta</taxon>
        <taxon>Tracheophyta</taxon>
        <taxon>Spermatophyta</taxon>
        <taxon>Magnoliopsida</taxon>
        <taxon>eudicotyledons</taxon>
        <taxon>Gunneridae</taxon>
        <taxon>Pentapetalae</taxon>
        <taxon>rosids</taxon>
        <taxon>fabids</taxon>
        <taxon>Fabales</taxon>
        <taxon>Fabaceae</taxon>
        <taxon>Papilionoideae</taxon>
        <taxon>50 kb inversion clade</taxon>
        <taxon>NPAAA clade</taxon>
        <taxon>indigoferoid/millettioid clade</taxon>
        <taxon>Phaseoleae</taxon>
        <taxon>Vigna</taxon>
    </lineage>
</organism>